<dbReference type="PROSITE" id="PS51257">
    <property type="entry name" value="PROKAR_LIPOPROTEIN"/>
    <property type="match status" value="1"/>
</dbReference>
<evidence type="ECO:0000313" key="2">
    <source>
        <dbReference type="EMBL" id="GAA3533301.1"/>
    </source>
</evidence>
<gene>
    <name evidence="2" type="ORF">GCM10022394_10890</name>
</gene>
<dbReference type="EMBL" id="BAABCX010000001">
    <property type="protein sequence ID" value="GAA3533301.1"/>
    <property type="molecule type" value="Genomic_DNA"/>
</dbReference>
<organism evidence="2 3">
    <name type="scientific">Zobellella aerophila</name>
    <dbReference type="NCBI Taxonomy" id="870480"/>
    <lineage>
        <taxon>Bacteria</taxon>
        <taxon>Pseudomonadati</taxon>
        <taxon>Pseudomonadota</taxon>
        <taxon>Gammaproteobacteria</taxon>
        <taxon>Aeromonadales</taxon>
        <taxon>Aeromonadaceae</taxon>
        <taxon>Zobellella</taxon>
    </lineage>
</organism>
<proteinExistence type="predicted"/>
<evidence type="ECO:0000313" key="3">
    <source>
        <dbReference type="Proteomes" id="UP001500795"/>
    </source>
</evidence>
<protein>
    <recommendedName>
        <fullName evidence="4">Phytase-like domain-containing protein</fullName>
    </recommendedName>
</protein>
<name>A0ABP6VCQ7_9GAMM</name>
<keyword evidence="3" id="KW-1185">Reference proteome</keyword>
<evidence type="ECO:0000256" key="1">
    <source>
        <dbReference type="SAM" id="SignalP"/>
    </source>
</evidence>
<comment type="caution">
    <text evidence="2">The sequence shown here is derived from an EMBL/GenBank/DDBJ whole genome shotgun (WGS) entry which is preliminary data.</text>
</comment>
<dbReference type="RefSeq" id="WP_344955537.1">
    <property type="nucleotide sequence ID" value="NZ_BAABCX010000001.1"/>
</dbReference>
<reference evidence="3" key="1">
    <citation type="journal article" date="2019" name="Int. J. Syst. Evol. Microbiol.">
        <title>The Global Catalogue of Microorganisms (GCM) 10K type strain sequencing project: providing services to taxonomists for standard genome sequencing and annotation.</title>
        <authorList>
            <consortium name="The Broad Institute Genomics Platform"/>
            <consortium name="The Broad Institute Genome Sequencing Center for Infectious Disease"/>
            <person name="Wu L."/>
            <person name="Ma J."/>
        </authorList>
    </citation>
    <scope>NUCLEOTIDE SEQUENCE [LARGE SCALE GENOMIC DNA]</scope>
    <source>
        <strain evidence="3">JCM 17110</strain>
    </source>
</reference>
<feature type="chain" id="PRO_5047319036" description="Phytase-like domain-containing protein" evidence="1">
    <location>
        <begin position="21"/>
        <end position="297"/>
    </location>
</feature>
<dbReference type="SUPFAM" id="SSF63829">
    <property type="entry name" value="Calcium-dependent phosphotriesterase"/>
    <property type="match status" value="1"/>
</dbReference>
<sequence>MIRLILLFLGFSLLIGCASADSPRLALTPVADFPDRLSETSGLVAWQDGFISHNDSGNGVELFMLDAAGQIREIWPLAGARNRDWEDITIAGDTLYLADIGNNGGYRRDLVIYRLSMASQAARAVQEIPVRYAEQTNFMPPQHRHNFDAEALTWVDGELWLLTKRWLDEQTALYKLDPGAPPTPLTEQQRLDTRMLVTAADYDAGSQTLIVLGYGRNWLVRRAYLWLYPVRDGRIIEWQGRHFTLAEGGQFEGVALGADGHLYLTREGYQSNLFRSQQSLAVLLLGGLAQGPDAPRP</sequence>
<accession>A0ABP6VCQ7</accession>
<feature type="signal peptide" evidence="1">
    <location>
        <begin position="1"/>
        <end position="20"/>
    </location>
</feature>
<keyword evidence="1" id="KW-0732">Signal</keyword>
<evidence type="ECO:0008006" key="4">
    <source>
        <dbReference type="Google" id="ProtNLM"/>
    </source>
</evidence>
<dbReference type="Proteomes" id="UP001500795">
    <property type="component" value="Unassembled WGS sequence"/>
</dbReference>